<proteinExistence type="predicted"/>
<accession>A0ACB7FBS0</accession>
<comment type="caution">
    <text evidence="1">The sequence shown here is derived from an EMBL/GenBank/DDBJ whole genome shotgun (WGS) entry which is preliminary data.</text>
</comment>
<dbReference type="EMBL" id="CM024801">
    <property type="protein sequence ID" value="KAG8011930.1"/>
    <property type="molecule type" value="Genomic_DNA"/>
</dbReference>
<sequence>MLGWKAQTLTRRLLQEYEVLLHGCEISESETLLPWDIATRFRGNTIKWETGKATGRKAPLWLRAKFQRLLFRLGCYIQKNCGKFLVVGLMIFGAFAVGLRAANLETDVEKLWVEVGGRVNQELKYTRQKIGEEAMFNPQLMIQTPREEGANVLTVEALLQHLESAIRASRVHVYLYNR</sequence>
<evidence type="ECO:0000313" key="1">
    <source>
        <dbReference type="EMBL" id="KAG8011930.1"/>
    </source>
</evidence>
<organism evidence="1 2">
    <name type="scientific">Nibea albiflora</name>
    <name type="common">Yellow drum</name>
    <name type="synonym">Corvina albiflora</name>
    <dbReference type="NCBI Taxonomy" id="240163"/>
    <lineage>
        <taxon>Eukaryota</taxon>
        <taxon>Metazoa</taxon>
        <taxon>Chordata</taxon>
        <taxon>Craniata</taxon>
        <taxon>Vertebrata</taxon>
        <taxon>Euteleostomi</taxon>
        <taxon>Actinopterygii</taxon>
        <taxon>Neopterygii</taxon>
        <taxon>Teleostei</taxon>
        <taxon>Neoteleostei</taxon>
        <taxon>Acanthomorphata</taxon>
        <taxon>Eupercaria</taxon>
        <taxon>Sciaenidae</taxon>
        <taxon>Nibea</taxon>
    </lineage>
</organism>
<gene>
    <name evidence="1" type="primary">PTCH1</name>
    <name evidence="1" type="ORF">GBF38_004323</name>
</gene>
<name>A0ACB7FBS0_NIBAL</name>
<reference evidence="1" key="1">
    <citation type="submission" date="2020-04" db="EMBL/GenBank/DDBJ databases">
        <title>A chromosome-scale assembly and high-density genetic map of the yellow drum (Nibea albiflora) genome.</title>
        <authorList>
            <person name="Xu D."/>
            <person name="Zhang W."/>
            <person name="Chen R."/>
            <person name="Tan P."/>
            <person name="Wang L."/>
            <person name="Song H."/>
            <person name="Tian L."/>
            <person name="Zhu Q."/>
            <person name="Wang B."/>
        </authorList>
    </citation>
    <scope>NUCLEOTIDE SEQUENCE</scope>
    <source>
        <strain evidence="1">ZJHYS-2018</strain>
    </source>
</reference>
<keyword evidence="2" id="KW-1185">Reference proteome</keyword>
<evidence type="ECO:0000313" key="2">
    <source>
        <dbReference type="Proteomes" id="UP000805704"/>
    </source>
</evidence>
<dbReference type="Proteomes" id="UP000805704">
    <property type="component" value="Chromosome 13"/>
</dbReference>
<protein>
    <submittedName>
        <fullName evidence="1">Protein patched-like protein 1</fullName>
    </submittedName>
</protein>